<dbReference type="GO" id="GO:0016301">
    <property type="term" value="F:kinase activity"/>
    <property type="evidence" value="ECO:0007669"/>
    <property type="project" value="UniProtKB-KW"/>
</dbReference>
<keyword evidence="8" id="KW-0067">ATP-binding</keyword>
<evidence type="ECO:0000256" key="8">
    <source>
        <dbReference type="ARBA" id="ARBA00022840"/>
    </source>
</evidence>
<keyword evidence="9" id="KW-0289">Folate biosynthesis</keyword>
<dbReference type="OrthoDB" id="9808041at2"/>
<protein>
    <recommendedName>
        <fullName evidence="4">2-amino-4-hydroxy-6-hydroxymethyldihydropteridine pyrophosphokinase</fullName>
        <ecNumber evidence="3">2.7.6.3</ecNumber>
    </recommendedName>
    <alternativeName>
        <fullName evidence="11">6-hydroxymethyl-7,8-dihydropterin pyrophosphokinase</fullName>
    </alternativeName>
    <alternativeName>
        <fullName evidence="12">7,8-dihydro-6-hydroxymethylpterin-pyrophosphokinase</fullName>
    </alternativeName>
</protein>
<dbReference type="UniPathway" id="UPA00077">
    <property type="reaction ID" value="UER00155"/>
</dbReference>
<evidence type="ECO:0000256" key="3">
    <source>
        <dbReference type="ARBA" id="ARBA00013253"/>
    </source>
</evidence>
<dbReference type="EMBL" id="FOAA01000007">
    <property type="protein sequence ID" value="SEK98121.1"/>
    <property type="molecule type" value="Genomic_DNA"/>
</dbReference>
<dbReference type="PANTHER" id="PTHR43071">
    <property type="entry name" value="2-AMINO-4-HYDROXY-6-HYDROXYMETHYLDIHYDROPTERIDINE PYROPHOSPHOKINASE"/>
    <property type="match status" value="1"/>
</dbReference>
<dbReference type="PROSITE" id="PS00794">
    <property type="entry name" value="HPPK"/>
    <property type="match status" value="1"/>
</dbReference>
<dbReference type="GO" id="GO:0046654">
    <property type="term" value="P:tetrahydrofolate biosynthetic process"/>
    <property type="evidence" value="ECO:0007669"/>
    <property type="project" value="UniProtKB-UniPathway"/>
</dbReference>
<dbReference type="Gene3D" id="3.30.70.560">
    <property type="entry name" value="7,8-Dihydro-6-hydroxymethylpterin-pyrophosphokinase HPPK"/>
    <property type="match status" value="1"/>
</dbReference>
<name>A0A1H7LGL6_9GAMM</name>
<dbReference type="Proteomes" id="UP000199256">
    <property type="component" value="Unassembled WGS sequence"/>
</dbReference>
<evidence type="ECO:0000256" key="1">
    <source>
        <dbReference type="ARBA" id="ARBA00005051"/>
    </source>
</evidence>
<evidence type="ECO:0000259" key="13">
    <source>
        <dbReference type="PROSITE" id="PS00794"/>
    </source>
</evidence>
<sequence>MKLVIAYVGLGANLDDPVAHVTRALEELCQLPGTRQVSCSALYRSDPMGPPDQPDYINAVCALSTRLSAEALLDALRALEAQHGRLRDGTRWGPRTLDLDILLYGDASIQEEHLKIPHPGMAERAFVLYPLAEIAPDLNIPGLGALGELLRRCPRDGLQPLPD</sequence>
<dbReference type="EC" id="2.7.6.3" evidence="3"/>
<evidence type="ECO:0000256" key="2">
    <source>
        <dbReference type="ARBA" id="ARBA00005810"/>
    </source>
</evidence>
<keyword evidence="15" id="KW-1185">Reference proteome</keyword>
<evidence type="ECO:0000256" key="10">
    <source>
        <dbReference type="ARBA" id="ARBA00029409"/>
    </source>
</evidence>
<evidence type="ECO:0000256" key="5">
    <source>
        <dbReference type="ARBA" id="ARBA00022679"/>
    </source>
</evidence>
<comment type="function">
    <text evidence="10">Catalyzes the transfer of pyrophosphate from adenosine triphosphate (ATP) to 6-hydroxymethyl-7,8-dihydropterin, an enzymatic step in folate biosynthesis pathway.</text>
</comment>
<evidence type="ECO:0000313" key="15">
    <source>
        <dbReference type="Proteomes" id="UP000199256"/>
    </source>
</evidence>
<organism evidence="14 15">
    <name type="scientific">Ectothiorhodospira marina</name>
    <dbReference type="NCBI Taxonomy" id="1396821"/>
    <lineage>
        <taxon>Bacteria</taxon>
        <taxon>Pseudomonadati</taxon>
        <taxon>Pseudomonadota</taxon>
        <taxon>Gammaproteobacteria</taxon>
        <taxon>Chromatiales</taxon>
        <taxon>Ectothiorhodospiraceae</taxon>
        <taxon>Ectothiorhodospira</taxon>
    </lineage>
</organism>
<dbReference type="PANTHER" id="PTHR43071:SF1">
    <property type="entry name" value="2-AMINO-4-HYDROXY-6-HYDROXYMETHYLDIHYDROPTERIDINE PYROPHOSPHOKINASE"/>
    <property type="match status" value="1"/>
</dbReference>
<keyword evidence="6" id="KW-0547">Nucleotide-binding</keyword>
<evidence type="ECO:0000256" key="4">
    <source>
        <dbReference type="ARBA" id="ARBA00016218"/>
    </source>
</evidence>
<evidence type="ECO:0000256" key="12">
    <source>
        <dbReference type="ARBA" id="ARBA00033413"/>
    </source>
</evidence>
<keyword evidence="7 14" id="KW-0418">Kinase</keyword>
<comment type="similarity">
    <text evidence="2">Belongs to the HPPK family.</text>
</comment>
<dbReference type="AlphaFoldDB" id="A0A1H7LGL6"/>
<dbReference type="GO" id="GO:0046656">
    <property type="term" value="P:folic acid biosynthetic process"/>
    <property type="evidence" value="ECO:0007669"/>
    <property type="project" value="UniProtKB-KW"/>
</dbReference>
<evidence type="ECO:0000256" key="9">
    <source>
        <dbReference type="ARBA" id="ARBA00022909"/>
    </source>
</evidence>
<accession>A0A1H7LGL6</accession>
<dbReference type="GO" id="GO:0005524">
    <property type="term" value="F:ATP binding"/>
    <property type="evidence" value="ECO:0007669"/>
    <property type="project" value="UniProtKB-KW"/>
</dbReference>
<proteinExistence type="inferred from homology"/>
<reference evidence="15" key="1">
    <citation type="submission" date="2016-10" db="EMBL/GenBank/DDBJ databases">
        <authorList>
            <person name="Varghese N."/>
            <person name="Submissions S."/>
        </authorList>
    </citation>
    <scope>NUCLEOTIDE SEQUENCE [LARGE SCALE GENOMIC DNA]</scope>
    <source>
        <strain evidence="15">DSM 241</strain>
    </source>
</reference>
<evidence type="ECO:0000313" key="14">
    <source>
        <dbReference type="EMBL" id="SEK98121.1"/>
    </source>
</evidence>
<gene>
    <name evidence="14" type="ORF">SAMN05444515_107133</name>
</gene>
<evidence type="ECO:0000256" key="7">
    <source>
        <dbReference type="ARBA" id="ARBA00022777"/>
    </source>
</evidence>
<feature type="domain" description="7,8-dihydro-6-hydroxymethylpterin-pyrophosphokinase" evidence="13">
    <location>
        <begin position="91"/>
        <end position="102"/>
    </location>
</feature>
<dbReference type="CDD" id="cd00483">
    <property type="entry name" value="HPPK"/>
    <property type="match status" value="1"/>
</dbReference>
<dbReference type="STRING" id="1396821.SAMN05444515_107133"/>
<dbReference type="RefSeq" id="WP_090253177.1">
    <property type="nucleotide sequence ID" value="NZ_FOAA01000007.1"/>
</dbReference>
<dbReference type="SUPFAM" id="SSF55083">
    <property type="entry name" value="6-hydroxymethyl-7,8-dihydropterin pyrophosphokinase, HPPK"/>
    <property type="match status" value="1"/>
</dbReference>
<evidence type="ECO:0000256" key="11">
    <source>
        <dbReference type="ARBA" id="ARBA00029766"/>
    </source>
</evidence>
<dbReference type="InterPro" id="IPR035907">
    <property type="entry name" value="Hppk_sf"/>
</dbReference>
<dbReference type="GO" id="GO:0003848">
    <property type="term" value="F:2-amino-4-hydroxy-6-hydroxymethyldihydropteridine diphosphokinase activity"/>
    <property type="evidence" value="ECO:0007669"/>
    <property type="project" value="UniProtKB-EC"/>
</dbReference>
<comment type="pathway">
    <text evidence="1">Cofactor biosynthesis; tetrahydrofolate biosynthesis; 2-amino-4-hydroxy-6-hydroxymethyl-7,8-dihydropteridine diphosphate from 7,8-dihydroneopterin triphosphate: step 4/4.</text>
</comment>
<dbReference type="Pfam" id="PF01288">
    <property type="entry name" value="HPPK"/>
    <property type="match status" value="1"/>
</dbReference>
<dbReference type="InterPro" id="IPR000550">
    <property type="entry name" value="Hppk"/>
</dbReference>
<evidence type="ECO:0000256" key="6">
    <source>
        <dbReference type="ARBA" id="ARBA00022741"/>
    </source>
</evidence>
<keyword evidence="5" id="KW-0808">Transferase</keyword>
<dbReference type="NCBIfam" id="TIGR01498">
    <property type="entry name" value="folK"/>
    <property type="match status" value="1"/>
</dbReference>